<evidence type="ECO:0008006" key="4">
    <source>
        <dbReference type="Google" id="ProtNLM"/>
    </source>
</evidence>
<proteinExistence type="predicted"/>
<evidence type="ECO:0000256" key="1">
    <source>
        <dbReference type="SAM" id="SignalP"/>
    </source>
</evidence>
<dbReference type="RefSeq" id="WP_132400906.1">
    <property type="nucleotide sequence ID" value="NZ_SMKA01000004.1"/>
</dbReference>
<feature type="signal peptide" evidence="1">
    <location>
        <begin position="1"/>
        <end position="28"/>
    </location>
</feature>
<keyword evidence="3" id="KW-1185">Reference proteome</keyword>
<evidence type="ECO:0000313" key="2">
    <source>
        <dbReference type="EMBL" id="TDC35000.1"/>
    </source>
</evidence>
<keyword evidence="1" id="KW-0732">Signal</keyword>
<dbReference type="AlphaFoldDB" id="A0A4R4QHH2"/>
<dbReference type="Gene3D" id="3.40.390.10">
    <property type="entry name" value="Collagenase (Catalytic Domain)"/>
    <property type="match status" value="1"/>
</dbReference>
<dbReference type="OrthoDB" id="7594344at2"/>
<dbReference type="GO" id="GO:0008237">
    <property type="term" value="F:metallopeptidase activity"/>
    <property type="evidence" value="ECO:0007669"/>
    <property type="project" value="InterPro"/>
</dbReference>
<dbReference type="SUPFAM" id="SSF55486">
    <property type="entry name" value="Metalloproteases ('zincins'), catalytic domain"/>
    <property type="match status" value="1"/>
</dbReference>
<organism evidence="2 3">
    <name type="scientific">Kribbella albertanoniae</name>
    <dbReference type="NCBI Taxonomy" id="1266829"/>
    <lineage>
        <taxon>Bacteria</taxon>
        <taxon>Bacillati</taxon>
        <taxon>Actinomycetota</taxon>
        <taxon>Actinomycetes</taxon>
        <taxon>Propionibacteriales</taxon>
        <taxon>Kribbellaceae</taxon>
        <taxon>Kribbella</taxon>
    </lineage>
</organism>
<reference evidence="2 3" key="1">
    <citation type="submission" date="2019-03" db="EMBL/GenBank/DDBJ databases">
        <title>Draft genome sequences of novel Actinobacteria.</title>
        <authorList>
            <person name="Sahin N."/>
            <person name="Ay H."/>
            <person name="Saygin H."/>
        </authorList>
    </citation>
    <scope>NUCLEOTIDE SEQUENCE [LARGE SCALE GENOMIC DNA]</scope>
    <source>
        <strain evidence="2 3">JCM 30547</strain>
    </source>
</reference>
<dbReference type="EMBL" id="SMKA01000004">
    <property type="protein sequence ID" value="TDC35000.1"/>
    <property type="molecule type" value="Genomic_DNA"/>
</dbReference>
<gene>
    <name evidence="2" type="ORF">E1261_02130</name>
</gene>
<dbReference type="InterPro" id="IPR024079">
    <property type="entry name" value="MetalloPept_cat_dom_sf"/>
</dbReference>
<accession>A0A4R4QHH2</accession>
<sequence length="226" mass="23814">MKLLRILTIPAAALLAVTAAAATLPAQASHSWGSYHWSRSGQVTAPLISSVTSDWSGNLTVAKNDWNSSPYIQSGVVAGSTSSSTRSSCPMATGQIRVCNYTYGNNGWAGLASINLSGGHISRGSVKLNDTYESGAPAAERQGVMCQEVGHTYGLAHQDENFNNPNLGTCMDYTNNWGTNQHPNSHDFNQLASIYSHSDKAAAASGTKGVTTIKTGSTVTMITWAK</sequence>
<protein>
    <recommendedName>
        <fullName evidence="4">Peptidase M10 metallopeptidase domain-containing protein</fullName>
    </recommendedName>
</protein>
<dbReference type="Proteomes" id="UP000295075">
    <property type="component" value="Unassembled WGS sequence"/>
</dbReference>
<evidence type="ECO:0000313" key="3">
    <source>
        <dbReference type="Proteomes" id="UP000295075"/>
    </source>
</evidence>
<comment type="caution">
    <text evidence="2">The sequence shown here is derived from an EMBL/GenBank/DDBJ whole genome shotgun (WGS) entry which is preliminary data.</text>
</comment>
<feature type="chain" id="PRO_5020733891" description="Peptidase M10 metallopeptidase domain-containing protein" evidence="1">
    <location>
        <begin position="29"/>
        <end position="226"/>
    </location>
</feature>
<name>A0A4R4QHH2_9ACTN</name>